<feature type="chain" id="PRO_5015698488" evidence="2">
    <location>
        <begin position="28"/>
        <end position="211"/>
    </location>
</feature>
<feature type="region of interest" description="Disordered" evidence="1">
    <location>
        <begin position="174"/>
        <end position="195"/>
    </location>
</feature>
<feature type="compositionally biased region" description="Polar residues" evidence="1">
    <location>
        <begin position="182"/>
        <end position="195"/>
    </location>
</feature>
<reference evidence="3 4" key="1">
    <citation type="submission" date="2018-04" db="EMBL/GenBank/DDBJ databases">
        <title>Genomic Encyclopedia of Archaeal and Bacterial Type Strains, Phase II (KMG-II): from individual species to whole genera.</title>
        <authorList>
            <person name="Goeker M."/>
        </authorList>
    </citation>
    <scope>NUCLEOTIDE SEQUENCE [LARGE SCALE GENOMIC DNA]</scope>
    <source>
        <strain evidence="3 4">DSM 21823</strain>
    </source>
</reference>
<evidence type="ECO:0000313" key="3">
    <source>
        <dbReference type="EMBL" id="PTX52529.1"/>
    </source>
</evidence>
<sequence length="211" mass="22028">MKTSRTRALSAVAVAALVGLTPITATAQTEIFRSMTNERCSAASRDAVANAARLNVESRVARAEASIQPPTPVGDLSCLNDLMNIDIDFLSGRMFDISSILGDLMSGLQNVTLEGIQGAVTRQICEFAAEKWGEVTKSLNLSVDDLLGDISPSFTSNFALINVTQGAPGTGIVINGGGTTPQPSSAPRSAPVNSDVQNTINQIYNSLNGGN</sequence>
<keyword evidence="4" id="KW-1185">Reference proteome</keyword>
<proteinExistence type="predicted"/>
<gene>
    <name evidence="3" type="ORF">C8N34_102309</name>
</gene>
<dbReference type="AlphaFoldDB" id="A0A2T6B8Z2"/>
<protein>
    <submittedName>
        <fullName evidence="3">Uncharacterized protein</fullName>
    </submittedName>
</protein>
<organism evidence="3 4">
    <name type="scientific">Gemmobacter caeni</name>
    <dbReference type="NCBI Taxonomy" id="589035"/>
    <lineage>
        <taxon>Bacteria</taxon>
        <taxon>Pseudomonadati</taxon>
        <taxon>Pseudomonadota</taxon>
        <taxon>Alphaproteobacteria</taxon>
        <taxon>Rhodobacterales</taxon>
        <taxon>Paracoccaceae</taxon>
        <taxon>Gemmobacter</taxon>
    </lineage>
</organism>
<keyword evidence="2" id="KW-0732">Signal</keyword>
<comment type="caution">
    <text evidence="3">The sequence shown here is derived from an EMBL/GenBank/DDBJ whole genome shotgun (WGS) entry which is preliminary data.</text>
</comment>
<dbReference type="Proteomes" id="UP000244224">
    <property type="component" value="Unassembled WGS sequence"/>
</dbReference>
<name>A0A2T6B8Z2_9RHOB</name>
<evidence type="ECO:0000313" key="4">
    <source>
        <dbReference type="Proteomes" id="UP000244224"/>
    </source>
</evidence>
<dbReference type="EMBL" id="QBKP01000002">
    <property type="protein sequence ID" value="PTX52529.1"/>
    <property type="molecule type" value="Genomic_DNA"/>
</dbReference>
<feature type="signal peptide" evidence="2">
    <location>
        <begin position="1"/>
        <end position="27"/>
    </location>
</feature>
<evidence type="ECO:0000256" key="2">
    <source>
        <dbReference type="SAM" id="SignalP"/>
    </source>
</evidence>
<dbReference type="OrthoDB" id="10020260at2"/>
<evidence type="ECO:0000256" key="1">
    <source>
        <dbReference type="SAM" id="MobiDB-lite"/>
    </source>
</evidence>
<dbReference type="RefSeq" id="WP_108127948.1">
    <property type="nucleotide sequence ID" value="NZ_QBKP01000002.1"/>
</dbReference>
<accession>A0A2T6B8Z2</accession>